<evidence type="ECO:0000313" key="7">
    <source>
        <dbReference type="EMBL" id="KDN49597.1"/>
    </source>
</evidence>
<reference evidence="7 8" key="1">
    <citation type="submission" date="2014-05" db="EMBL/GenBank/DDBJ databases">
        <title>Draft genome sequence of a rare smut relative, Tilletiaria anomala UBC 951.</title>
        <authorList>
            <consortium name="DOE Joint Genome Institute"/>
            <person name="Toome M."/>
            <person name="Kuo A."/>
            <person name="Henrissat B."/>
            <person name="Lipzen A."/>
            <person name="Tritt A."/>
            <person name="Yoshinaga Y."/>
            <person name="Zane M."/>
            <person name="Barry K."/>
            <person name="Grigoriev I.V."/>
            <person name="Spatafora J.W."/>
            <person name="Aimea M.C."/>
        </authorList>
    </citation>
    <scope>NUCLEOTIDE SEQUENCE [LARGE SCALE GENOMIC DNA]</scope>
    <source>
        <strain evidence="7 8">UBC 951</strain>
    </source>
</reference>
<dbReference type="PANTHER" id="PTHR46347:SF1">
    <property type="entry name" value="RING_FYVE_PHD ZINC FINGER SUPERFAMILY PROTEIN"/>
    <property type="match status" value="1"/>
</dbReference>
<proteinExistence type="predicted"/>
<dbReference type="AlphaFoldDB" id="A0A066W6J0"/>
<protein>
    <recommendedName>
        <fullName evidence="6">RING-CH-type domain-containing protein</fullName>
    </recommendedName>
</protein>
<dbReference type="Proteomes" id="UP000027361">
    <property type="component" value="Unassembled WGS sequence"/>
</dbReference>
<evidence type="ECO:0000259" key="6">
    <source>
        <dbReference type="PROSITE" id="PS51292"/>
    </source>
</evidence>
<feature type="region of interest" description="Disordered" evidence="4">
    <location>
        <begin position="427"/>
        <end position="452"/>
    </location>
</feature>
<feature type="transmembrane region" description="Helical" evidence="5">
    <location>
        <begin position="257"/>
        <end position="276"/>
    </location>
</feature>
<comment type="caution">
    <text evidence="7">The sequence shown here is derived from an EMBL/GenBank/DDBJ whole genome shotgun (WGS) entry which is preliminary data.</text>
</comment>
<dbReference type="PANTHER" id="PTHR46347">
    <property type="entry name" value="RING/FYVE/PHD ZINC FINGER SUPERFAMILY PROTEIN"/>
    <property type="match status" value="1"/>
</dbReference>
<dbReference type="EMBL" id="JMSN01000021">
    <property type="protein sequence ID" value="KDN49597.1"/>
    <property type="molecule type" value="Genomic_DNA"/>
</dbReference>
<accession>A0A066W6J0</accession>
<dbReference type="HOGENOM" id="CLU_298795_0_0_1"/>
<dbReference type="GO" id="GO:0008270">
    <property type="term" value="F:zinc ion binding"/>
    <property type="evidence" value="ECO:0007669"/>
    <property type="project" value="UniProtKB-KW"/>
</dbReference>
<keyword evidence="5" id="KW-1133">Transmembrane helix</keyword>
<evidence type="ECO:0000256" key="2">
    <source>
        <dbReference type="ARBA" id="ARBA00022771"/>
    </source>
</evidence>
<feature type="region of interest" description="Disordered" evidence="4">
    <location>
        <begin position="53"/>
        <end position="80"/>
    </location>
</feature>
<feature type="region of interest" description="Disordered" evidence="4">
    <location>
        <begin position="126"/>
        <end position="165"/>
    </location>
</feature>
<evidence type="ECO:0000256" key="4">
    <source>
        <dbReference type="SAM" id="MobiDB-lite"/>
    </source>
</evidence>
<keyword evidence="8" id="KW-1185">Reference proteome</keyword>
<dbReference type="OrthoDB" id="264354at2759"/>
<evidence type="ECO:0000313" key="8">
    <source>
        <dbReference type="Proteomes" id="UP000027361"/>
    </source>
</evidence>
<evidence type="ECO:0000256" key="3">
    <source>
        <dbReference type="ARBA" id="ARBA00022833"/>
    </source>
</evidence>
<dbReference type="OMA" id="GQCHARY"/>
<feature type="domain" description="RING-CH-type" evidence="6">
    <location>
        <begin position="166"/>
        <end position="238"/>
    </location>
</feature>
<keyword evidence="5" id="KW-0812">Transmembrane</keyword>
<dbReference type="InterPro" id="IPR013083">
    <property type="entry name" value="Znf_RING/FYVE/PHD"/>
</dbReference>
<dbReference type="Gene3D" id="3.30.40.10">
    <property type="entry name" value="Zinc/RING finger domain, C3HC4 (zinc finger)"/>
    <property type="match status" value="1"/>
</dbReference>
<dbReference type="Pfam" id="PF12906">
    <property type="entry name" value="RINGv"/>
    <property type="match status" value="1"/>
</dbReference>
<dbReference type="SUPFAM" id="SSF57850">
    <property type="entry name" value="RING/U-box"/>
    <property type="match status" value="1"/>
</dbReference>
<keyword evidence="2" id="KW-0863">Zinc-finger</keyword>
<feature type="transmembrane region" description="Helical" evidence="5">
    <location>
        <begin position="613"/>
        <end position="633"/>
    </location>
</feature>
<dbReference type="CDD" id="cd16495">
    <property type="entry name" value="RING_CH-C4HC3_MARCH"/>
    <property type="match status" value="1"/>
</dbReference>
<sequence length="1005" mass="111068">MTETGIDADIDRELAQQLAERAQRYRIFEDDELEADDVDDQLGGLLGELVNSDLASSAGPFDDGEEGRRRRRQWKPRQEKGWFSTARTAVHKIHRSVSVELEREGVISESSSGALRRQNIEAEQLRSRKWAQRNRSLQPQRPQPQPQMASEAKADDDGPKAPPYKVDAAEERVCRMCLGEEGEADDNGLNLGPLIAPCSCAGSMKWVHAQCLYRWRTTSTSPSSANICGQCSFRYRLKPPRGGSVMIWALNCHPLRVILAIAGVAVGALLAGVLSIHTVRAIGTIPPLQKALLYTLSDPPPPYRISLADDKAAIHIQHFLFDDFFGNRAYRLCPTQVDILARASIDAINFVQETKRDDPVYYDLSAVDDGWPETKVHGGKNESMEINDDRIVQPLALRSYTVISSNIKKIWREAHLARRGWRVGTVGDAVGGSGNSSGTDAGESNEKSRKPMPSELWRLIQQATIVADASSSDLVVRSGAAARGMREVTIQHSFARFQERHGNPSQSVAVRYPPGFLGIVRLVLHAFYEYWHENIEALRKSFGRMFIGLARASVAVTLVIASRRGAIELVWLLVKVATSAAIAYLEEELQAPMPLPKILPGAPIPIRSQRRIWAGRALFVLIHASVAVFGPFWPNWWGGYPVSIYMRPAASSWSLMESFLFMKGRPGLAIVQFIDYLVSLLEGSSAAARWFRQTYTNGWLGADWTFPDASAGEGYRRVLAGLLGDERRAAMSRFDIYLSQRGRRLITGRVRPGDMAALVDASRSSWDAYVRLAIMLGALVFVTASVTLLLQIVVKVVVLNVFLERIRPNLQHLAAIMFDHEWLRTVGALFTTAHWQRWKQRRHLRRQGAEQRQQGSGVRARLNPMLDTATLPPPDPLPDPAVVVGLGPAPAPAQAPAPAVGRGAPAQHPANIELNIGGVAIGLAAGMQDPDAGMAVQGDPPRSRWTMVVPIIMNIYSNVMFTVYLLNVTAHAAPFAPFAIMYNYVRGLEKTSRVARDVIDLSSRA</sequence>
<organism evidence="7 8">
    <name type="scientific">Tilletiaria anomala (strain ATCC 24038 / CBS 436.72 / UBC 951)</name>
    <dbReference type="NCBI Taxonomy" id="1037660"/>
    <lineage>
        <taxon>Eukaryota</taxon>
        <taxon>Fungi</taxon>
        <taxon>Dikarya</taxon>
        <taxon>Basidiomycota</taxon>
        <taxon>Ustilaginomycotina</taxon>
        <taxon>Exobasidiomycetes</taxon>
        <taxon>Georgefischeriales</taxon>
        <taxon>Tilletiariaceae</taxon>
        <taxon>Tilletiaria</taxon>
    </lineage>
</organism>
<feature type="transmembrane region" description="Helical" evidence="5">
    <location>
        <begin position="772"/>
        <end position="803"/>
    </location>
</feature>
<gene>
    <name evidence="7" type="ORF">K437DRAFT_273247</name>
</gene>
<dbReference type="SMART" id="SM00744">
    <property type="entry name" value="RINGv"/>
    <property type="match status" value="1"/>
</dbReference>
<dbReference type="RefSeq" id="XP_013244383.1">
    <property type="nucleotide sequence ID" value="XM_013388929.1"/>
</dbReference>
<dbReference type="InterPro" id="IPR011016">
    <property type="entry name" value="Znf_RING-CH"/>
</dbReference>
<dbReference type="GeneID" id="25266426"/>
<evidence type="ECO:0000256" key="5">
    <source>
        <dbReference type="SAM" id="Phobius"/>
    </source>
</evidence>
<keyword evidence="5" id="KW-0472">Membrane</keyword>
<keyword evidence="3" id="KW-0862">Zinc</keyword>
<keyword evidence="1" id="KW-0479">Metal-binding</keyword>
<evidence type="ECO:0000256" key="1">
    <source>
        <dbReference type="ARBA" id="ARBA00022723"/>
    </source>
</evidence>
<name>A0A066W6J0_TILAU</name>
<dbReference type="STRING" id="1037660.A0A066W6J0"/>
<dbReference type="InParanoid" id="A0A066W6J0"/>
<dbReference type="PROSITE" id="PS51292">
    <property type="entry name" value="ZF_RING_CH"/>
    <property type="match status" value="1"/>
</dbReference>